<keyword evidence="6" id="KW-1185">Reference proteome</keyword>
<dbReference type="RefSeq" id="WP_114399131.1">
    <property type="nucleotide sequence ID" value="NZ_QEIM01000108.1"/>
</dbReference>
<feature type="domain" description="HTH gntR-type" evidence="4">
    <location>
        <begin position="8"/>
        <end position="76"/>
    </location>
</feature>
<dbReference type="PANTHER" id="PTHR44846:SF17">
    <property type="entry name" value="GNTR-FAMILY TRANSCRIPTIONAL REGULATOR"/>
    <property type="match status" value="1"/>
</dbReference>
<proteinExistence type="predicted"/>
<dbReference type="Gene3D" id="1.10.10.10">
    <property type="entry name" value="Winged helix-like DNA-binding domain superfamily/Winged helix DNA-binding domain"/>
    <property type="match status" value="2"/>
</dbReference>
<dbReference type="SMART" id="SM00345">
    <property type="entry name" value="HTH_GNTR"/>
    <property type="match status" value="2"/>
</dbReference>
<dbReference type="OrthoDB" id="3532720at2"/>
<evidence type="ECO:0000256" key="3">
    <source>
        <dbReference type="ARBA" id="ARBA00023163"/>
    </source>
</evidence>
<dbReference type="GO" id="GO:0045892">
    <property type="term" value="P:negative regulation of DNA-templated transcription"/>
    <property type="evidence" value="ECO:0007669"/>
    <property type="project" value="TreeGrafter"/>
</dbReference>
<sequence length="155" mass="16302">MSPRPTPWGTYTQIADVLRHRITDGELPAGAPLPSESALGNEFHVARSTIRRALATLEADGLVHTLPGRGRVVSGPDDKRDATPQYRRIADELRATIASGALPPGAPLPSESAITQRYGVSRGTARQALSELEGSGLIFAVHGKGRFVRGSGASG</sequence>
<keyword evidence="2" id="KW-0238">DNA-binding</keyword>
<dbReference type="GO" id="GO:0003700">
    <property type="term" value="F:DNA-binding transcription factor activity"/>
    <property type="evidence" value="ECO:0007669"/>
    <property type="project" value="InterPro"/>
</dbReference>
<comment type="caution">
    <text evidence="5">The sequence shown here is derived from an EMBL/GenBank/DDBJ whole genome shotgun (WGS) entry which is preliminary data.</text>
</comment>
<evidence type="ECO:0000256" key="2">
    <source>
        <dbReference type="ARBA" id="ARBA00023125"/>
    </source>
</evidence>
<dbReference type="InterPro" id="IPR000524">
    <property type="entry name" value="Tscrpt_reg_HTH_GntR"/>
</dbReference>
<name>A0A368T838_9ACTN</name>
<evidence type="ECO:0000256" key="1">
    <source>
        <dbReference type="ARBA" id="ARBA00023015"/>
    </source>
</evidence>
<dbReference type="InterPro" id="IPR036388">
    <property type="entry name" value="WH-like_DNA-bd_sf"/>
</dbReference>
<accession>A0A368T838</accession>
<dbReference type="PROSITE" id="PS50949">
    <property type="entry name" value="HTH_GNTR"/>
    <property type="match status" value="2"/>
</dbReference>
<feature type="domain" description="HTH gntR-type" evidence="4">
    <location>
        <begin position="83"/>
        <end position="151"/>
    </location>
</feature>
<organism evidence="5 6">
    <name type="scientific">Marinitenerispora sediminis</name>
    <dbReference type="NCBI Taxonomy" id="1931232"/>
    <lineage>
        <taxon>Bacteria</taxon>
        <taxon>Bacillati</taxon>
        <taxon>Actinomycetota</taxon>
        <taxon>Actinomycetes</taxon>
        <taxon>Streptosporangiales</taxon>
        <taxon>Nocardiopsidaceae</taxon>
        <taxon>Marinitenerispora</taxon>
    </lineage>
</organism>
<dbReference type="InterPro" id="IPR050679">
    <property type="entry name" value="Bact_HTH_transcr_reg"/>
</dbReference>
<keyword evidence="3" id="KW-0804">Transcription</keyword>
<dbReference type="Pfam" id="PF00392">
    <property type="entry name" value="GntR"/>
    <property type="match status" value="2"/>
</dbReference>
<gene>
    <name evidence="5" type="ORF">DEF24_13585</name>
</gene>
<dbReference type="SUPFAM" id="SSF46785">
    <property type="entry name" value="Winged helix' DNA-binding domain"/>
    <property type="match status" value="2"/>
</dbReference>
<evidence type="ECO:0000313" key="5">
    <source>
        <dbReference type="EMBL" id="RCV58395.1"/>
    </source>
</evidence>
<dbReference type="EMBL" id="QEIN01000095">
    <property type="protein sequence ID" value="RCV58395.1"/>
    <property type="molecule type" value="Genomic_DNA"/>
</dbReference>
<dbReference type="PRINTS" id="PR00035">
    <property type="entry name" value="HTHGNTR"/>
</dbReference>
<evidence type="ECO:0000259" key="4">
    <source>
        <dbReference type="PROSITE" id="PS50949"/>
    </source>
</evidence>
<reference evidence="5 6" key="1">
    <citation type="submission" date="2018-04" db="EMBL/GenBank/DDBJ databases">
        <title>Novel actinobacteria from marine sediment.</title>
        <authorList>
            <person name="Ng Z.Y."/>
            <person name="Tan G.Y.A."/>
        </authorList>
    </citation>
    <scope>NUCLEOTIDE SEQUENCE [LARGE SCALE GENOMIC DNA]</scope>
    <source>
        <strain evidence="5 6">TPS81</strain>
    </source>
</reference>
<evidence type="ECO:0000313" key="6">
    <source>
        <dbReference type="Proteomes" id="UP000253318"/>
    </source>
</evidence>
<keyword evidence="1" id="KW-0805">Transcription regulation</keyword>
<dbReference type="Proteomes" id="UP000253318">
    <property type="component" value="Unassembled WGS sequence"/>
</dbReference>
<dbReference type="PANTHER" id="PTHR44846">
    <property type="entry name" value="MANNOSYL-D-GLYCERATE TRANSPORT/METABOLISM SYSTEM REPRESSOR MNGR-RELATED"/>
    <property type="match status" value="1"/>
</dbReference>
<dbReference type="InterPro" id="IPR036390">
    <property type="entry name" value="WH_DNA-bd_sf"/>
</dbReference>
<dbReference type="CDD" id="cd07377">
    <property type="entry name" value="WHTH_GntR"/>
    <property type="match status" value="2"/>
</dbReference>
<protein>
    <submittedName>
        <fullName evidence="5">GntR family transcriptional regulator</fullName>
    </submittedName>
</protein>
<dbReference type="AlphaFoldDB" id="A0A368T838"/>
<dbReference type="GO" id="GO:0003677">
    <property type="term" value="F:DNA binding"/>
    <property type="evidence" value="ECO:0007669"/>
    <property type="project" value="UniProtKB-KW"/>
</dbReference>